<feature type="region of interest" description="Disordered" evidence="7">
    <location>
        <begin position="291"/>
        <end position="313"/>
    </location>
</feature>
<dbReference type="Gene3D" id="3.30.200.20">
    <property type="entry name" value="Phosphorylase Kinase, domain 1"/>
    <property type="match status" value="1"/>
</dbReference>
<dbReference type="EMBL" id="JALLPJ020000230">
    <property type="protein sequence ID" value="KAL3798128.1"/>
    <property type="molecule type" value="Genomic_DNA"/>
</dbReference>
<dbReference type="Proteomes" id="UP001530400">
    <property type="component" value="Unassembled WGS sequence"/>
</dbReference>
<dbReference type="Gene3D" id="1.10.510.10">
    <property type="entry name" value="Transferase(Phosphotransferase) domain 1"/>
    <property type="match status" value="1"/>
</dbReference>
<sequence length="596" mass="65442">MPSSCTVQPSLSSMHNPNEGTSCQSELINLCIDKPSSLHTTSLHHPLAVPTVTPLLHNNSSINAPSPPKLKLTLSAYHRTENTIRLTDACPTKLIHTEYELLDPTHCHTLGHGASSTVRLGYHRRTGKAVAVKTIAKHNALGLCSKDRYRDGKSRLMPRLEEVDVLTLLKGNCKHIIQLMDVYETNAEVHLVLEYCEGGDLFDCIKRRRQRRLLDEGWRQGYPGDFTEREVVGVARTLLGVLKELHERHIVHRDVKPENVLLVKSDEDGCSGLEVTLTDFGLARILHDRTDDDEAASSSDAQSTASSDQEMIDRKQRSRAYTCVGSDFYTAPEVSIGLGYDTPVDMYSLGVTLYVMLCGTPPSASHFNHSLYKIGDESRSQSCTTEDSSSDSEESGPATPTAKSDLFPSELNIPPLAQDLVCKLIHPDPDQRITAADALKHEWITQHADDKASALDATTESPSLSKSRSLSTAEAEALLKLPIQGSMYEIAPPVLPPANSPKLSPVPTPPPVSVTLASVCSKLAPILEERRHGKHKRHKAYPRKHSRGAEDRSKPVSSCLSTPPKKVRTEQQPSSAIKSTRGDPKSCSRIRIFGHS</sequence>
<keyword evidence="10" id="KW-1185">Reference proteome</keyword>
<evidence type="ECO:0000256" key="5">
    <source>
        <dbReference type="ARBA" id="ARBA00022840"/>
    </source>
</evidence>
<keyword evidence="3 6" id="KW-0547">Nucleotide-binding</keyword>
<evidence type="ECO:0000256" key="7">
    <source>
        <dbReference type="SAM" id="MobiDB-lite"/>
    </source>
</evidence>
<keyword evidence="4" id="KW-0418">Kinase</keyword>
<evidence type="ECO:0000256" key="6">
    <source>
        <dbReference type="PROSITE-ProRule" id="PRU10141"/>
    </source>
</evidence>
<feature type="region of interest" description="Disordered" evidence="7">
    <location>
        <begin position="527"/>
        <end position="596"/>
    </location>
</feature>
<dbReference type="InterPro" id="IPR050205">
    <property type="entry name" value="CDPK_Ser/Thr_kinases"/>
</dbReference>
<protein>
    <recommendedName>
        <fullName evidence="8">Protein kinase domain-containing protein</fullName>
    </recommendedName>
</protein>
<evidence type="ECO:0000256" key="4">
    <source>
        <dbReference type="ARBA" id="ARBA00022777"/>
    </source>
</evidence>
<proteinExistence type="predicted"/>
<dbReference type="AlphaFoldDB" id="A0ABD3QCK5"/>
<dbReference type="InterPro" id="IPR011009">
    <property type="entry name" value="Kinase-like_dom_sf"/>
</dbReference>
<feature type="compositionally biased region" description="Basic residues" evidence="7">
    <location>
        <begin position="532"/>
        <end position="546"/>
    </location>
</feature>
<evidence type="ECO:0000259" key="8">
    <source>
        <dbReference type="PROSITE" id="PS50011"/>
    </source>
</evidence>
<keyword evidence="5 6" id="KW-0067">ATP-binding</keyword>
<dbReference type="PROSITE" id="PS00108">
    <property type="entry name" value="PROTEIN_KINASE_ST"/>
    <property type="match status" value="1"/>
</dbReference>
<evidence type="ECO:0000313" key="10">
    <source>
        <dbReference type="Proteomes" id="UP001530400"/>
    </source>
</evidence>
<feature type="domain" description="Protein kinase" evidence="8">
    <location>
        <begin position="104"/>
        <end position="444"/>
    </location>
</feature>
<dbReference type="SMART" id="SM00220">
    <property type="entry name" value="S_TKc"/>
    <property type="match status" value="1"/>
</dbReference>
<dbReference type="PROSITE" id="PS50011">
    <property type="entry name" value="PROTEIN_KINASE_DOM"/>
    <property type="match status" value="1"/>
</dbReference>
<organism evidence="9 10">
    <name type="scientific">Cyclotella atomus</name>
    <dbReference type="NCBI Taxonomy" id="382360"/>
    <lineage>
        <taxon>Eukaryota</taxon>
        <taxon>Sar</taxon>
        <taxon>Stramenopiles</taxon>
        <taxon>Ochrophyta</taxon>
        <taxon>Bacillariophyta</taxon>
        <taxon>Coscinodiscophyceae</taxon>
        <taxon>Thalassiosirophycidae</taxon>
        <taxon>Stephanodiscales</taxon>
        <taxon>Stephanodiscaceae</taxon>
        <taxon>Cyclotella</taxon>
    </lineage>
</organism>
<dbReference type="InterPro" id="IPR017441">
    <property type="entry name" value="Protein_kinase_ATP_BS"/>
</dbReference>
<keyword evidence="1" id="KW-0723">Serine/threonine-protein kinase</keyword>
<feature type="binding site" evidence="6">
    <location>
        <position position="137"/>
    </location>
    <ligand>
        <name>ATP</name>
        <dbReference type="ChEBI" id="CHEBI:30616"/>
    </ligand>
</feature>
<dbReference type="Pfam" id="PF00069">
    <property type="entry name" value="Pkinase"/>
    <property type="match status" value="1"/>
</dbReference>
<dbReference type="PANTHER" id="PTHR24349">
    <property type="entry name" value="SERINE/THREONINE-PROTEIN KINASE"/>
    <property type="match status" value="1"/>
</dbReference>
<dbReference type="PROSITE" id="PS00107">
    <property type="entry name" value="PROTEIN_KINASE_ATP"/>
    <property type="match status" value="1"/>
</dbReference>
<name>A0ABD3QCK5_9STRA</name>
<keyword evidence="2" id="KW-0808">Transferase</keyword>
<feature type="region of interest" description="Disordered" evidence="7">
    <location>
        <begin position="378"/>
        <end position="409"/>
    </location>
</feature>
<dbReference type="SUPFAM" id="SSF56112">
    <property type="entry name" value="Protein kinase-like (PK-like)"/>
    <property type="match status" value="1"/>
</dbReference>
<gene>
    <name evidence="9" type="ORF">ACHAWO_010872</name>
</gene>
<dbReference type="InterPro" id="IPR000719">
    <property type="entry name" value="Prot_kinase_dom"/>
</dbReference>
<dbReference type="GO" id="GO:0004674">
    <property type="term" value="F:protein serine/threonine kinase activity"/>
    <property type="evidence" value="ECO:0007669"/>
    <property type="project" value="UniProtKB-KW"/>
</dbReference>
<feature type="region of interest" description="Disordered" evidence="7">
    <location>
        <begin position="450"/>
        <end position="469"/>
    </location>
</feature>
<comment type="caution">
    <text evidence="9">The sequence shown here is derived from an EMBL/GenBank/DDBJ whole genome shotgun (WGS) entry which is preliminary data.</text>
</comment>
<dbReference type="InterPro" id="IPR008271">
    <property type="entry name" value="Ser/Thr_kinase_AS"/>
</dbReference>
<reference evidence="9 10" key="1">
    <citation type="submission" date="2024-10" db="EMBL/GenBank/DDBJ databases">
        <title>Updated reference genomes for cyclostephanoid diatoms.</title>
        <authorList>
            <person name="Roberts W.R."/>
            <person name="Alverson A.J."/>
        </authorList>
    </citation>
    <scope>NUCLEOTIDE SEQUENCE [LARGE SCALE GENOMIC DNA]</scope>
    <source>
        <strain evidence="9 10">AJA010-31</strain>
    </source>
</reference>
<dbReference type="GO" id="GO:0005524">
    <property type="term" value="F:ATP binding"/>
    <property type="evidence" value="ECO:0007669"/>
    <property type="project" value="UniProtKB-UniRule"/>
</dbReference>
<evidence type="ECO:0000256" key="3">
    <source>
        <dbReference type="ARBA" id="ARBA00022741"/>
    </source>
</evidence>
<evidence type="ECO:0000256" key="2">
    <source>
        <dbReference type="ARBA" id="ARBA00022679"/>
    </source>
</evidence>
<evidence type="ECO:0000313" key="9">
    <source>
        <dbReference type="EMBL" id="KAL3798128.1"/>
    </source>
</evidence>
<accession>A0ABD3QCK5</accession>
<evidence type="ECO:0000256" key="1">
    <source>
        <dbReference type="ARBA" id="ARBA00022527"/>
    </source>
</evidence>
<feature type="compositionally biased region" description="Low complexity" evidence="7">
    <location>
        <begin position="296"/>
        <end position="309"/>
    </location>
</feature>